<dbReference type="InterPro" id="IPR012677">
    <property type="entry name" value="Nucleotide-bd_a/b_plait_sf"/>
</dbReference>
<dbReference type="GO" id="GO:0005684">
    <property type="term" value="C:U2-type spliceosomal complex"/>
    <property type="evidence" value="ECO:0007669"/>
    <property type="project" value="TreeGrafter"/>
</dbReference>
<evidence type="ECO:0000256" key="5">
    <source>
        <dbReference type="ARBA" id="ARBA00023187"/>
    </source>
</evidence>
<dbReference type="GO" id="GO:0003723">
    <property type="term" value="F:RNA binding"/>
    <property type="evidence" value="ECO:0007669"/>
    <property type="project" value="UniProtKB-KW"/>
</dbReference>
<dbReference type="InterPro" id="IPR034393">
    <property type="entry name" value="TatSF1-like"/>
</dbReference>
<evidence type="ECO:0000313" key="9">
    <source>
        <dbReference type="Proteomes" id="UP001107558"/>
    </source>
</evidence>
<dbReference type="Proteomes" id="UP001107558">
    <property type="component" value="Chromosome 2"/>
</dbReference>
<evidence type="ECO:0000256" key="2">
    <source>
        <dbReference type="ARBA" id="ARBA00022664"/>
    </source>
</evidence>
<dbReference type="PANTHER" id="PTHR15608">
    <property type="entry name" value="SPLICING FACTOR U2AF-ASSOCIATED PROTEIN 2"/>
    <property type="match status" value="1"/>
</dbReference>
<protein>
    <recommendedName>
        <fullName evidence="7">RRM domain-containing protein</fullName>
    </recommendedName>
</protein>
<feature type="domain" description="RRM" evidence="7">
    <location>
        <begin position="95"/>
        <end position="175"/>
    </location>
</feature>
<keyword evidence="4" id="KW-0694">RNA-binding</keyword>
<dbReference type="PANTHER" id="PTHR15608:SF0">
    <property type="entry name" value="HIV TAT-SPECIFIC FACTOR 1"/>
    <property type="match status" value="1"/>
</dbReference>
<dbReference type="Gene3D" id="3.30.70.330">
    <property type="match status" value="1"/>
</dbReference>
<dbReference type="GO" id="GO:0005686">
    <property type="term" value="C:U2 snRNP"/>
    <property type="evidence" value="ECO:0007669"/>
    <property type="project" value="TreeGrafter"/>
</dbReference>
<dbReference type="FunFam" id="3.30.70.330:FF:000105">
    <property type="entry name" value="HIV Tat-specific factor 1 homolog"/>
    <property type="match status" value="1"/>
</dbReference>
<accession>A0A9J6C9A5</accession>
<keyword evidence="3" id="KW-0677">Repeat</keyword>
<feature type="region of interest" description="Disordered" evidence="6">
    <location>
        <begin position="202"/>
        <end position="249"/>
    </location>
</feature>
<keyword evidence="9" id="KW-1185">Reference proteome</keyword>
<comment type="similarity">
    <text evidence="1">Belongs to the HTATSF1 family.</text>
</comment>
<reference evidence="8" key="1">
    <citation type="submission" date="2021-03" db="EMBL/GenBank/DDBJ databases">
        <title>Chromosome level genome of the anhydrobiotic midge Polypedilum vanderplanki.</title>
        <authorList>
            <person name="Yoshida Y."/>
            <person name="Kikawada T."/>
            <person name="Gusev O."/>
        </authorList>
    </citation>
    <scope>NUCLEOTIDE SEQUENCE</scope>
    <source>
        <strain evidence="8">NIAS01</strain>
        <tissue evidence="8">Whole body or cell culture</tissue>
    </source>
</reference>
<dbReference type="CDD" id="cd12282">
    <property type="entry name" value="RRM2_TatSF1_like"/>
    <property type="match status" value="1"/>
</dbReference>
<dbReference type="SMART" id="SM00360">
    <property type="entry name" value="RRM"/>
    <property type="match status" value="1"/>
</dbReference>
<evidence type="ECO:0000313" key="8">
    <source>
        <dbReference type="EMBL" id="KAG5678501.1"/>
    </source>
</evidence>
<comment type="caution">
    <text evidence="8">The sequence shown here is derived from an EMBL/GenBank/DDBJ whole genome shotgun (WGS) entry which is preliminary data.</text>
</comment>
<dbReference type="InterPro" id="IPR035979">
    <property type="entry name" value="RBD_domain_sf"/>
</dbReference>
<sequence>MQIYFLLLAMNKPECDSFQNVESVELALNVLDGYDVRGKKIKVQRAEFQMRGEYNPALRPRKSKSEKEKMKKIQEKLFDWRPEKMRGERAKHERTVIIKNLFEPELFDREVHLIIDYQNDLREECSKCGVVRKVIIYDRHPEGVAQITMADAEEADLVVKLMNGRFFGQRKLTADTWDGKTKYKIDESEIDKNDRLKKWETFLETEEDSQREKTSETIEEKTTSKSEDKEEATREPKSKSQDEDTEMNQ</sequence>
<feature type="compositionally biased region" description="Basic and acidic residues" evidence="6">
    <location>
        <begin position="208"/>
        <end position="242"/>
    </location>
</feature>
<dbReference type="InterPro" id="IPR000504">
    <property type="entry name" value="RRM_dom"/>
</dbReference>
<dbReference type="SUPFAM" id="SSF54928">
    <property type="entry name" value="RNA-binding domain, RBD"/>
    <property type="match status" value="2"/>
</dbReference>
<keyword evidence="2" id="KW-0507">mRNA processing</keyword>
<evidence type="ECO:0000256" key="4">
    <source>
        <dbReference type="ARBA" id="ARBA00022884"/>
    </source>
</evidence>
<evidence type="ECO:0000256" key="1">
    <source>
        <dbReference type="ARBA" id="ARBA00007747"/>
    </source>
</evidence>
<proteinExistence type="inferred from homology"/>
<dbReference type="AlphaFoldDB" id="A0A9J6C9A5"/>
<dbReference type="GO" id="GO:0000398">
    <property type="term" value="P:mRNA splicing, via spliceosome"/>
    <property type="evidence" value="ECO:0007669"/>
    <property type="project" value="UniProtKB-ARBA"/>
</dbReference>
<evidence type="ECO:0000259" key="7">
    <source>
        <dbReference type="SMART" id="SM00360"/>
    </source>
</evidence>
<organism evidence="8 9">
    <name type="scientific">Polypedilum vanderplanki</name>
    <name type="common">Sleeping chironomid midge</name>
    <dbReference type="NCBI Taxonomy" id="319348"/>
    <lineage>
        <taxon>Eukaryota</taxon>
        <taxon>Metazoa</taxon>
        <taxon>Ecdysozoa</taxon>
        <taxon>Arthropoda</taxon>
        <taxon>Hexapoda</taxon>
        <taxon>Insecta</taxon>
        <taxon>Pterygota</taxon>
        <taxon>Neoptera</taxon>
        <taxon>Endopterygota</taxon>
        <taxon>Diptera</taxon>
        <taxon>Nematocera</taxon>
        <taxon>Chironomoidea</taxon>
        <taxon>Chironomidae</taxon>
        <taxon>Chironominae</taxon>
        <taxon>Polypedilum</taxon>
        <taxon>Polypedilum</taxon>
    </lineage>
</organism>
<dbReference type="Pfam" id="PF00076">
    <property type="entry name" value="RRM_1"/>
    <property type="match status" value="1"/>
</dbReference>
<keyword evidence="5" id="KW-0508">mRNA splicing</keyword>
<dbReference type="OrthoDB" id="10258585at2759"/>
<name>A0A9J6C9A5_POLVA</name>
<evidence type="ECO:0000256" key="3">
    <source>
        <dbReference type="ARBA" id="ARBA00022737"/>
    </source>
</evidence>
<dbReference type="EMBL" id="JADBJN010000002">
    <property type="protein sequence ID" value="KAG5678501.1"/>
    <property type="molecule type" value="Genomic_DNA"/>
</dbReference>
<evidence type="ECO:0000256" key="6">
    <source>
        <dbReference type="SAM" id="MobiDB-lite"/>
    </source>
</evidence>
<gene>
    <name evidence="8" type="ORF">PVAND_008168</name>
</gene>